<evidence type="ECO:0000313" key="2">
    <source>
        <dbReference type="WBParaSite" id="nRc.2.0.1.t29171-RA"/>
    </source>
</evidence>
<proteinExistence type="predicted"/>
<name>A0A915JSF1_ROMCU</name>
<evidence type="ECO:0000313" key="1">
    <source>
        <dbReference type="Proteomes" id="UP000887565"/>
    </source>
</evidence>
<organism evidence="1 2">
    <name type="scientific">Romanomermis culicivorax</name>
    <name type="common">Nematode worm</name>
    <dbReference type="NCBI Taxonomy" id="13658"/>
    <lineage>
        <taxon>Eukaryota</taxon>
        <taxon>Metazoa</taxon>
        <taxon>Ecdysozoa</taxon>
        <taxon>Nematoda</taxon>
        <taxon>Enoplea</taxon>
        <taxon>Dorylaimia</taxon>
        <taxon>Mermithida</taxon>
        <taxon>Mermithoidea</taxon>
        <taxon>Mermithidae</taxon>
        <taxon>Romanomermis</taxon>
    </lineage>
</organism>
<keyword evidence="1" id="KW-1185">Reference proteome</keyword>
<accession>A0A915JSF1</accession>
<reference evidence="2" key="1">
    <citation type="submission" date="2022-11" db="UniProtKB">
        <authorList>
            <consortium name="WormBaseParasite"/>
        </authorList>
    </citation>
    <scope>IDENTIFICATION</scope>
</reference>
<dbReference type="WBParaSite" id="nRc.2.0.1.t29171-RA">
    <property type="protein sequence ID" value="nRc.2.0.1.t29171-RA"/>
    <property type="gene ID" value="nRc.2.0.1.g29171"/>
</dbReference>
<dbReference type="Proteomes" id="UP000887565">
    <property type="component" value="Unplaced"/>
</dbReference>
<protein>
    <submittedName>
        <fullName evidence="2">Uncharacterized protein</fullName>
    </submittedName>
</protein>
<sequence length="65" mass="7301">MRSGESHLQELISIISTASLMLYRVKICGNDPFKLGINRLWPGPIGLLLIIKYESLITSLFLQVV</sequence>
<dbReference type="AlphaFoldDB" id="A0A915JSF1"/>